<name>A0A6H1P1I2_PRIMG</name>
<dbReference type="InterPro" id="IPR025439">
    <property type="entry name" value="Spore_coat_CotO"/>
</dbReference>
<accession>A0A6H1P1I2</accession>
<dbReference type="Proteomes" id="UP000501868">
    <property type="component" value="Chromosome"/>
</dbReference>
<evidence type="ECO:0000313" key="3">
    <source>
        <dbReference type="Proteomes" id="UP000501868"/>
    </source>
</evidence>
<dbReference type="EMBL" id="CP051128">
    <property type="protein sequence ID" value="QIZ07141.1"/>
    <property type="molecule type" value="Genomic_DNA"/>
</dbReference>
<organism evidence="2 3">
    <name type="scientific">Priestia megaterium</name>
    <name type="common">Bacillus megaterium</name>
    <dbReference type="NCBI Taxonomy" id="1404"/>
    <lineage>
        <taxon>Bacteria</taxon>
        <taxon>Bacillati</taxon>
        <taxon>Bacillota</taxon>
        <taxon>Bacilli</taxon>
        <taxon>Bacillales</taxon>
        <taxon>Bacillaceae</taxon>
        <taxon>Priestia</taxon>
    </lineage>
</organism>
<feature type="compositionally biased region" description="Polar residues" evidence="1">
    <location>
        <begin position="71"/>
        <end position="81"/>
    </location>
</feature>
<reference evidence="2 3" key="1">
    <citation type="submission" date="2020-04" db="EMBL/GenBank/DDBJ databases">
        <title>Genome-Wide Identification of 5-Methylcytosine Sites in Bacterial Genomes By High-Throughput Sequencing of MspJI Restriction Fragments.</title>
        <authorList>
            <person name="Wu V."/>
        </authorList>
    </citation>
    <scope>NUCLEOTIDE SEQUENCE [LARGE SCALE GENOMIC DNA]</scope>
    <source>
        <strain evidence="2 3">S2</strain>
    </source>
</reference>
<reference evidence="2 3" key="2">
    <citation type="submission" date="2020-04" db="EMBL/GenBank/DDBJ databases">
        <authorList>
            <person name="Fomenkov A."/>
            <person name="Anton B.P."/>
            <person name="Roberts R.J."/>
        </authorList>
    </citation>
    <scope>NUCLEOTIDE SEQUENCE [LARGE SCALE GENOMIC DNA]</scope>
    <source>
        <strain evidence="2 3">S2</strain>
    </source>
</reference>
<evidence type="ECO:0000313" key="2">
    <source>
        <dbReference type="EMBL" id="QIZ07141.1"/>
    </source>
</evidence>
<protein>
    <recommendedName>
        <fullName evidence="4">Spore coat protein CotO</fullName>
    </recommendedName>
</protein>
<dbReference type="Pfam" id="PF14153">
    <property type="entry name" value="Spore_coat_CotO"/>
    <property type="match status" value="1"/>
</dbReference>
<evidence type="ECO:0000256" key="1">
    <source>
        <dbReference type="SAM" id="MobiDB-lite"/>
    </source>
</evidence>
<gene>
    <name evidence="2" type="ORF">HFZ78_10820</name>
</gene>
<proteinExistence type="predicted"/>
<dbReference type="AlphaFoldDB" id="A0A6H1P1I2"/>
<evidence type="ECO:0008006" key="4">
    <source>
        <dbReference type="Google" id="ProtNLM"/>
    </source>
</evidence>
<sequence length="168" mass="19327">MSEKKSKGPLLYIHQPFARTPATNMQDIYTSRQEEELVEKEMPLEAESKKKISLLKKEIVQEPIGTEGTRSDNPATKSPTSIRERQHSPFNRVKPFKEMDIKERLDYLINYPKVLPPPPCVFITEEKNYQGYLTVYDGDEVTIRFHDQSTNTVPVHALKGVILIGIKK</sequence>
<feature type="region of interest" description="Disordered" evidence="1">
    <location>
        <begin position="61"/>
        <end position="92"/>
    </location>
</feature>